<evidence type="ECO:0000313" key="3">
    <source>
        <dbReference type="Proteomes" id="UP000307943"/>
    </source>
</evidence>
<proteinExistence type="predicted"/>
<evidence type="ECO:0000313" key="2">
    <source>
        <dbReference type="EMBL" id="TNJ64681.1"/>
    </source>
</evidence>
<feature type="region of interest" description="Disordered" evidence="1">
    <location>
        <begin position="1"/>
        <end position="23"/>
    </location>
</feature>
<organism evidence="2 3">
    <name type="scientific">Paenibacillus hemerocallicola</name>
    <dbReference type="NCBI Taxonomy" id="1172614"/>
    <lineage>
        <taxon>Bacteria</taxon>
        <taxon>Bacillati</taxon>
        <taxon>Bacillota</taxon>
        <taxon>Bacilli</taxon>
        <taxon>Bacillales</taxon>
        <taxon>Paenibacillaceae</taxon>
        <taxon>Paenibacillus</taxon>
    </lineage>
</organism>
<accession>A0A5C4T6K6</accession>
<feature type="compositionally biased region" description="Basic and acidic residues" evidence="1">
    <location>
        <begin position="1"/>
        <end position="18"/>
    </location>
</feature>
<comment type="caution">
    <text evidence="2">The sequence shown here is derived from an EMBL/GenBank/DDBJ whole genome shotgun (WGS) entry which is preliminary data.</text>
</comment>
<gene>
    <name evidence="2" type="ORF">FE784_18735</name>
</gene>
<dbReference type="EMBL" id="VDCQ01000026">
    <property type="protein sequence ID" value="TNJ64681.1"/>
    <property type="molecule type" value="Genomic_DNA"/>
</dbReference>
<dbReference type="Proteomes" id="UP000307943">
    <property type="component" value="Unassembled WGS sequence"/>
</dbReference>
<evidence type="ECO:0000256" key="1">
    <source>
        <dbReference type="SAM" id="MobiDB-lite"/>
    </source>
</evidence>
<reference evidence="2 3" key="1">
    <citation type="submission" date="2019-05" db="EMBL/GenBank/DDBJ databases">
        <title>We sequenced the genome of Paenibacillus hemerocallicola KCTC 33185 for further insight into its adaptation and study the phylogeny of Paenibacillus.</title>
        <authorList>
            <person name="Narsing Rao M.P."/>
        </authorList>
    </citation>
    <scope>NUCLEOTIDE SEQUENCE [LARGE SCALE GENOMIC DNA]</scope>
    <source>
        <strain evidence="2 3">KCTC 33185</strain>
    </source>
</reference>
<dbReference type="RefSeq" id="WP_139603752.1">
    <property type="nucleotide sequence ID" value="NZ_VDCQ01000026.1"/>
</dbReference>
<keyword evidence="3" id="KW-1185">Reference proteome</keyword>
<protein>
    <submittedName>
        <fullName evidence="2">Uncharacterized protein</fullName>
    </submittedName>
</protein>
<name>A0A5C4T6K6_9BACL</name>
<sequence>MALTKRRESDEAKFRPGSDDSDAVLNKLGQSAAIGQDREGTPEAYFFAKGAPGTFYVLDAATGA</sequence>
<dbReference type="AlphaFoldDB" id="A0A5C4T6K6"/>